<gene>
    <name evidence="4" type="ORF">HQN59_21850</name>
</gene>
<evidence type="ECO:0000313" key="5">
    <source>
        <dbReference type="Proteomes" id="UP000529637"/>
    </source>
</evidence>
<dbReference type="EMBL" id="JABWMJ010000013">
    <property type="protein sequence ID" value="NUZ08401.1"/>
    <property type="molecule type" value="Genomic_DNA"/>
</dbReference>
<feature type="region of interest" description="Disordered" evidence="1">
    <location>
        <begin position="25"/>
        <end position="54"/>
    </location>
</feature>
<evidence type="ECO:0000256" key="2">
    <source>
        <dbReference type="SAM" id="SignalP"/>
    </source>
</evidence>
<accession>A0A7Y6NS89</accession>
<name>A0A7Y6NS89_9BURK</name>
<keyword evidence="5" id="KW-1185">Reference proteome</keyword>
<dbReference type="Pfam" id="PF11412">
    <property type="entry name" value="DsbD_N"/>
    <property type="match status" value="1"/>
</dbReference>
<dbReference type="PANTHER" id="PTHR32234">
    <property type="entry name" value="THIOL:DISULFIDE INTERCHANGE PROTEIN DSBD"/>
    <property type="match status" value="1"/>
</dbReference>
<evidence type="ECO:0000256" key="1">
    <source>
        <dbReference type="SAM" id="MobiDB-lite"/>
    </source>
</evidence>
<dbReference type="AlphaFoldDB" id="A0A7Y6NS89"/>
<dbReference type="GO" id="GO:0015035">
    <property type="term" value="F:protein-disulfide reductase activity"/>
    <property type="evidence" value="ECO:0007669"/>
    <property type="project" value="TreeGrafter"/>
</dbReference>
<feature type="signal peptide" evidence="2">
    <location>
        <begin position="1"/>
        <end position="22"/>
    </location>
</feature>
<dbReference type="PANTHER" id="PTHR32234:SF0">
    <property type="entry name" value="THIOL:DISULFIDE INTERCHANGE PROTEIN DSBD"/>
    <property type="match status" value="1"/>
</dbReference>
<evidence type="ECO:0000313" key="4">
    <source>
        <dbReference type="EMBL" id="NUZ08401.1"/>
    </source>
</evidence>
<dbReference type="GO" id="GO:0045454">
    <property type="term" value="P:cell redox homeostasis"/>
    <property type="evidence" value="ECO:0007669"/>
    <property type="project" value="TreeGrafter"/>
</dbReference>
<dbReference type="SUPFAM" id="SSF74863">
    <property type="entry name" value="Thiol:disulfide interchange protein DsbD, N-terminal domain (DsbD-alpha)"/>
    <property type="match status" value="1"/>
</dbReference>
<feature type="compositionally biased region" description="Polar residues" evidence="1">
    <location>
        <begin position="33"/>
        <end position="47"/>
    </location>
</feature>
<dbReference type="Proteomes" id="UP000529637">
    <property type="component" value="Unassembled WGS sequence"/>
</dbReference>
<dbReference type="Gene3D" id="2.60.40.1250">
    <property type="entry name" value="Thiol:disulfide interchange protein DsbD, N-terminal domain"/>
    <property type="match status" value="1"/>
</dbReference>
<feature type="domain" description="Thiol:disulfide interchange protein DsbD N-terminal" evidence="3">
    <location>
        <begin position="50"/>
        <end position="167"/>
    </location>
</feature>
<dbReference type="InterPro" id="IPR036929">
    <property type="entry name" value="DsbDN_sf"/>
</dbReference>
<organism evidence="4 5">
    <name type="scientific">Piscinibacter koreensis</name>
    <dbReference type="NCBI Taxonomy" id="2742824"/>
    <lineage>
        <taxon>Bacteria</taxon>
        <taxon>Pseudomonadati</taxon>
        <taxon>Pseudomonadota</taxon>
        <taxon>Betaproteobacteria</taxon>
        <taxon>Burkholderiales</taxon>
        <taxon>Sphaerotilaceae</taxon>
        <taxon>Piscinibacter</taxon>
    </lineage>
</organism>
<keyword evidence="2" id="KW-0732">Signal</keyword>
<comment type="caution">
    <text evidence="4">The sequence shown here is derived from an EMBL/GenBank/DDBJ whole genome shotgun (WGS) entry which is preliminary data.</text>
</comment>
<dbReference type="RefSeq" id="WP_176071243.1">
    <property type="nucleotide sequence ID" value="NZ_JABWMJ010000013.1"/>
</dbReference>
<sequence>MNIPVKAWPRAAACTLSLLALASCSEQKPSPPSTTQEAPTSRPNATGASAEPLPPEQAFPLKVEAVDATTLVAQFAPVPHHYLYRSQISFALKDAVGARVGAVALPRGLPKKDPFLGEQEVYRDVVQISVPLAREAGKPAKFTLVTTYQGCNEQIGLCYPPTEAFSDFNLP</sequence>
<feature type="chain" id="PRO_5030586390" evidence="2">
    <location>
        <begin position="23"/>
        <end position="171"/>
    </location>
</feature>
<dbReference type="PROSITE" id="PS51257">
    <property type="entry name" value="PROKAR_LIPOPROTEIN"/>
    <property type="match status" value="1"/>
</dbReference>
<evidence type="ECO:0000259" key="3">
    <source>
        <dbReference type="Pfam" id="PF11412"/>
    </source>
</evidence>
<dbReference type="InterPro" id="IPR028250">
    <property type="entry name" value="DsbDN"/>
</dbReference>
<protein>
    <submittedName>
        <fullName evidence="4">Protein-disulfide reductase DsbD N-terminal domain-containing protein</fullName>
    </submittedName>
</protein>
<reference evidence="4 5" key="1">
    <citation type="submission" date="2020-06" db="EMBL/GenBank/DDBJ databases">
        <title>Schlegella sp. ID0723 isolated from air conditioner.</title>
        <authorList>
            <person name="Kim D.Y."/>
            <person name="Kim D.-U."/>
        </authorList>
    </citation>
    <scope>NUCLEOTIDE SEQUENCE [LARGE SCALE GENOMIC DNA]</scope>
    <source>
        <strain evidence="4 5">ID0723</strain>
    </source>
</reference>
<proteinExistence type="predicted"/>